<dbReference type="AlphaFoldDB" id="A0A183S8S3"/>
<proteinExistence type="predicted"/>
<sequence>MQDETDKENDSVLLFLWPSLYGIREILVTAEHPWVLQPVFERRYQQPGESIKDFQQALRLLAWMALPKMNAKALNTRVLEQLVTGVCYRQIRKALLRDRPSTLENSLALSREEEVLQAACEQPPRSLFGVTASSPSFLTTQPFKRLGSPATAAPLPGE</sequence>
<dbReference type="EMBL" id="UYSU01000516">
    <property type="protein sequence ID" value="VDL85908.1"/>
    <property type="molecule type" value="Genomic_DNA"/>
</dbReference>
<reference evidence="4" key="1">
    <citation type="submission" date="2016-06" db="UniProtKB">
        <authorList>
            <consortium name="WormBaseParasite"/>
        </authorList>
    </citation>
    <scope>IDENTIFICATION</scope>
</reference>
<feature type="region of interest" description="Disordered" evidence="1">
    <location>
        <begin position="139"/>
        <end position="158"/>
    </location>
</feature>
<name>A0A183S8S3_SCHSO</name>
<evidence type="ECO:0000256" key="1">
    <source>
        <dbReference type="SAM" id="MobiDB-lite"/>
    </source>
</evidence>
<evidence type="ECO:0000313" key="3">
    <source>
        <dbReference type="Proteomes" id="UP000275846"/>
    </source>
</evidence>
<evidence type="ECO:0000313" key="4">
    <source>
        <dbReference type="WBParaSite" id="SSLN_0000065201-mRNA-1"/>
    </source>
</evidence>
<protein>
    <submittedName>
        <fullName evidence="4">Transposase</fullName>
    </submittedName>
</protein>
<reference evidence="2 3" key="2">
    <citation type="submission" date="2018-11" db="EMBL/GenBank/DDBJ databases">
        <authorList>
            <consortium name="Pathogen Informatics"/>
        </authorList>
    </citation>
    <scope>NUCLEOTIDE SEQUENCE [LARGE SCALE GENOMIC DNA]</scope>
    <source>
        <strain evidence="2 3">NST_G2</strain>
    </source>
</reference>
<dbReference type="Proteomes" id="UP000275846">
    <property type="component" value="Unassembled WGS sequence"/>
</dbReference>
<gene>
    <name evidence="2" type="ORF">SSLN_LOCUS621</name>
</gene>
<evidence type="ECO:0000313" key="2">
    <source>
        <dbReference type="EMBL" id="VDL85908.1"/>
    </source>
</evidence>
<dbReference type="WBParaSite" id="SSLN_0000065201-mRNA-1">
    <property type="protein sequence ID" value="SSLN_0000065201-mRNA-1"/>
    <property type="gene ID" value="SSLN_0000065201"/>
</dbReference>
<accession>A0A183S8S3</accession>
<keyword evidence="3" id="KW-1185">Reference proteome</keyword>
<organism evidence="4">
    <name type="scientific">Schistocephalus solidus</name>
    <name type="common">Tapeworm</name>
    <dbReference type="NCBI Taxonomy" id="70667"/>
    <lineage>
        <taxon>Eukaryota</taxon>
        <taxon>Metazoa</taxon>
        <taxon>Spiralia</taxon>
        <taxon>Lophotrochozoa</taxon>
        <taxon>Platyhelminthes</taxon>
        <taxon>Cestoda</taxon>
        <taxon>Eucestoda</taxon>
        <taxon>Diphyllobothriidea</taxon>
        <taxon>Diphyllobothriidae</taxon>
        <taxon>Schistocephalus</taxon>
    </lineage>
</organism>